<proteinExistence type="predicted"/>
<dbReference type="AlphaFoldDB" id="A0A6J7SPT1"/>
<organism evidence="1">
    <name type="scientific">freshwater metagenome</name>
    <dbReference type="NCBI Taxonomy" id="449393"/>
    <lineage>
        <taxon>unclassified sequences</taxon>
        <taxon>metagenomes</taxon>
        <taxon>ecological metagenomes</taxon>
    </lineage>
</organism>
<evidence type="ECO:0000313" key="1">
    <source>
        <dbReference type="EMBL" id="CAB5043227.1"/>
    </source>
</evidence>
<protein>
    <submittedName>
        <fullName evidence="1">Unannotated protein</fullName>
    </submittedName>
</protein>
<accession>A0A6J7SPT1</accession>
<reference evidence="1" key="1">
    <citation type="submission" date="2020-05" db="EMBL/GenBank/DDBJ databases">
        <authorList>
            <person name="Chiriac C."/>
            <person name="Salcher M."/>
            <person name="Ghai R."/>
            <person name="Kavagutti S V."/>
        </authorList>
    </citation>
    <scope>NUCLEOTIDE SEQUENCE</scope>
</reference>
<gene>
    <name evidence="1" type="ORF">UFOPK4237_01728</name>
</gene>
<sequence length="80" mass="8605">MVTGPATLPVVPAKRIAPRFPELSHQPLPAMEMELLNVTFSTANAAPLPTVTVPVPSPLPWVNQTRALLMEVGPLNPLLF</sequence>
<dbReference type="EMBL" id="CAFBPZ010000184">
    <property type="protein sequence ID" value="CAB5043227.1"/>
    <property type="molecule type" value="Genomic_DNA"/>
</dbReference>
<name>A0A6J7SPT1_9ZZZZ</name>